<dbReference type="PANTHER" id="PTHR30443">
    <property type="entry name" value="INNER MEMBRANE PROTEIN"/>
    <property type="match status" value="1"/>
</dbReference>
<sequence>MHIRFSALQPSPAVAAALLSILLLAGIAAGHEGHRVAQLAVLALPALLCLRFPLKSRCWRICRLLVVSGTMGLFLVDGAVRAFLQAGYRALPDSSLVLAAVANTTPREIAEYVSSQKSGLLVAGLALLLAWVAATWLAAACNRHGAAVGRAGRWAMVLLALVCLVGLASKPWRRHHPLLFWPAWVQSVQALQHSWSDQREQRGALLANAHSAAARITLAAPSTVVLVLTDSVNRDNMSLYGYPRDTTPELQALRQSERDHLLVLRHAWSVEPSTVASLSGIFSFGARDQDDPVRDTHHLLALARAAGYRVWWLSNHDDIAIDQQHARLADFVAMNNREPGRSSSSLDGELLDDLDAALQDKASHKLIVVHLLGAHPHYHLRIPEAMRPFPDAPDAVDAEMLSEQRPAWLRSMRRTYDRAIRYHDSVVAQTLRLARLHAPQHGHAAWMFLSDHGQEVGHDIDHAGHSPGTMAGYRIPTLLWRQGKPFDHELARRPFRADWSGWVLADLMGLSWAGMDRSRNVLDPAYDWQAPQLAISMARYDH</sequence>
<evidence type="ECO:0000256" key="4">
    <source>
        <dbReference type="ARBA" id="ARBA00022692"/>
    </source>
</evidence>
<feature type="transmembrane region" description="Helical" evidence="7">
    <location>
        <begin position="120"/>
        <end position="139"/>
    </location>
</feature>
<dbReference type="InterPro" id="IPR000917">
    <property type="entry name" value="Sulfatase_N"/>
</dbReference>
<proteinExistence type="predicted"/>
<accession>A0ABW5UJZ0</accession>
<dbReference type="InterPro" id="IPR040423">
    <property type="entry name" value="PEA_transferase"/>
</dbReference>
<evidence type="ECO:0000256" key="5">
    <source>
        <dbReference type="ARBA" id="ARBA00022989"/>
    </source>
</evidence>
<name>A0ABW5UJZ0_9BURK</name>
<evidence type="ECO:0000256" key="3">
    <source>
        <dbReference type="ARBA" id="ARBA00022679"/>
    </source>
</evidence>
<evidence type="ECO:0000259" key="8">
    <source>
        <dbReference type="Pfam" id="PF00884"/>
    </source>
</evidence>
<keyword evidence="3" id="KW-0808">Transferase</keyword>
<dbReference type="CDD" id="cd16017">
    <property type="entry name" value="LptA"/>
    <property type="match status" value="1"/>
</dbReference>
<keyword evidence="5 7" id="KW-1133">Transmembrane helix</keyword>
<dbReference type="SUPFAM" id="SSF53649">
    <property type="entry name" value="Alkaline phosphatase-like"/>
    <property type="match status" value="1"/>
</dbReference>
<dbReference type="Gene3D" id="3.40.720.10">
    <property type="entry name" value="Alkaline Phosphatase, subunit A"/>
    <property type="match status" value="1"/>
</dbReference>
<keyword evidence="2" id="KW-1003">Cell membrane</keyword>
<evidence type="ECO:0000256" key="2">
    <source>
        <dbReference type="ARBA" id="ARBA00022475"/>
    </source>
</evidence>
<gene>
    <name evidence="9" type="ORF">ACFSW6_07625</name>
</gene>
<evidence type="ECO:0000313" key="9">
    <source>
        <dbReference type="EMBL" id="MFD2753956.1"/>
    </source>
</evidence>
<comment type="subcellular location">
    <subcellularLocation>
        <location evidence="1">Cell membrane</location>
        <topology evidence="1">Multi-pass membrane protein</topology>
    </subcellularLocation>
</comment>
<dbReference type="PANTHER" id="PTHR30443:SF2">
    <property type="entry name" value="PHOSPHOETHANOLAMINE TRANSFERASE EPTC"/>
    <property type="match status" value="1"/>
</dbReference>
<feature type="transmembrane region" description="Helical" evidence="7">
    <location>
        <begin position="36"/>
        <end position="54"/>
    </location>
</feature>
<evidence type="ECO:0000256" key="6">
    <source>
        <dbReference type="ARBA" id="ARBA00023136"/>
    </source>
</evidence>
<keyword evidence="6 7" id="KW-0472">Membrane</keyword>
<feature type="domain" description="Sulfatase N-terminal" evidence="8">
    <location>
        <begin position="223"/>
        <end position="484"/>
    </location>
</feature>
<dbReference type="Pfam" id="PF00884">
    <property type="entry name" value="Sulfatase"/>
    <property type="match status" value="1"/>
</dbReference>
<feature type="transmembrane region" description="Helical" evidence="7">
    <location>
        <begin position="151"/>
        <end position="169"/>
    </location>
</feature>
<feature type="transmembrane region" description="Helical" evidence="7">
    <location>
        <begin position="12"/>
        <end position="30"/>
    </location>
</feature>
<organism evidence="9 10">
    <name type="scientific">Comamonas terrae</name>
    <dbReference type="NCBI Taxonomy" id="673548"/>
    <lineage>
        <taxon>Bacteria</taxon>
        <taxon>Pseudomonadati</taxon>
        <taxon>Pseudomonadota</taxon>
        <taxon>Betaproteobacteria</taxon>
        <taxon>Burkholderiales</taxon>
        <taxon>Comamonadaceae</taxon>
        <taxon>Comamonas</taxon>
    </lineage>
</organism>
<keyword evidence="4 7" id="KW-0812">Transmembrane</keyword>
<evidence type="ECO:0000313" key="10">
    <source>
        <dbReference type="Proteomes" id="UP001597463"/>
    </source>
</evidence>
<evidence type="ECO:0000256" key="1">
    <source>
        <dbReference type="ARBA" id="ARBA00004651"/>
    </source>
</evidence>
<dbReference type="InterPro" id="IPR017850">
    <property type="entry name" value="Alkaline_phosphatase_core_sf"/>
</dbReference>
<feature type="transmembrane region" description="Helical" evidence="7">
    <location>
        <begin position="61"/>
        <end position="84"/>
    </location>
</feature>
<evidence type="ECO:0000256" key="7">
    <source>
        <dbReference type="SAM" id="Phobius"/>
    </source>
</evidence>
<dbReference type="EMBL" id="JBHUMV010000003">
    <property type="protein sequence ID" value="MFD2753956.1"/>
    <property type="molecule type" value="Genomic_DNA"/>
</dbReference>
<dbReference type="InterPro" id="IPR058130">
    <property type="entry name" value="PEA_transf_C"/>
</dbReference>
<protein>
    <submittedName>
        <fullName evidence="9">Sulfatase-like hydrolase/transferase</fullName>
    </submittedName>
</protein>
<comment type="caution">
    <text evidence="9">The sequence shown here is derived from an EMBL/GenBank/DDBJ whole genome shotgun (WGS) entry which is preliminary data.</text>
</comment>
<dbReference type="Proteomes" id="UP001597463">
    <property type="component" value="Unassembled WGS sequence"/>
</dbReference>
<reference evidence="10" key="1">
    <citation type="journal article" date="2019" name="Int. J. Syst. Evol. Microbiol.">
        <title>The Global Catalogue of Microorganisms (GCM) 10K type strain sequencing project: providing services to taxonomists for standard genome sequencing and annotation.</title>
        <authorList>
            <consortium name="The Broad Institute Genomics Platform"/>
            <consortium name="The Broad Institute Genome Sequencing Center for Infectious Disease"/>
            <person name="Wu L."/>
            <person name="Ma J."/>
        </authorList>
    </citation>
    <scope>NUCLEOTIDE SEQUENCE [LARGE SCALE GENOMIC DNA]</scope>
    <source>
        <strain evidence="10">TISTR 1906</strain>
    </source>
</reference>
<dbReference type="RefSeq" id="WP_083526433.1">
    <property type="nucleotide sequence ID" value="NZ_BCNT01000001.1"/>
</dbReference>
<keyword evidence="10" id="KW-1185">Reference proteome</keyword>